<gene>
    <name evidence="2" type="ORF">Q8A70_10410</name>
</gene>
<dbReference type="EMBL" id="JAUYVI010000003">
    <property type="protein sequence ID" value="MDQ7248081.1"/>
    <property type="molecule type" value="Genomic_DNA"/>
</dbReference>
<dbReference type="PANTHER" id="PTHR43861">
    <property type="entry name" value="TRANS-ACONITATE 2-METHYLTRANSFERASE-RELATED"/>
    <property type="match status" value="1"/>
</dbReference>
<name>A0ABU0YM42_9PROT</name>
<proteinExistence type="predicted"/>
<organism evidence="2 3">
    <name type="scientific">Dongia sedimenti</name>
    <dbReference type="NCBI Taxonomy" id="3064282"/>
    <lineage>
        <taxon>Bacteria</taxon>
        <taxon>Pseudomonadati</taxon>
        <taxon>Pseudomonadota</taxon>
        <taxon>Alphaproteobacteria</taxon>
        <taxon>Rhodospirillales</taxon>
        <taxon>Dongiaceae</taxon>
        <taxon>Dongia</taxon>
    </lineage>
</organism>
<keyword evidence="2" id="KW-0489">Methyltransferase</keyword>
<dbReference type="GO" id="GO:0032259">
    <property type="term" value="P:methylation"/>
    <property type="evidence" value="ECO:0007669"/>
    <property type="project" value="UniProtKB-KW"/>
</dbReference>
<dbReference type="Proteomes" id="UP001230156">
    <property type="component" value="Unassembled WGS sequence"/>
</dbReference>
<evidence type="ECO:0000313" key="3">
    <source>
        <dbReference type="Proteomes" id="UP001230156"/>
    </source>
</evidence>
<dbReference type="SUPFAM" id="SSF53335">
    <property type="entry name" value="S-adenosyl-L-methionine-dependent methyltransferases"/>
    <property type="match status" value="1"/>
</dbReference>
<dbReference type="CDD" id="cd02440">
    <property type="entry name" value="AdoMet_MTases"/>
    <property type="match status" value="1"/>
</dbReference>
<evidence type="ECO:0000313" key="2">
    <source>
        <dbReference type="EMBL" id="MDQ7248081.1"/>
    </source>
</evidence>
<comment type="caution">
    <text evidence="2">The sequence shown here is derived from an EMBL/GenBank/DDBJ whole genome shotgun (WGS) entry which is preliminary data.</text>
</comment>
<keyword evidence="3" id="KW-1185">Reference proteome</keyword>
<dbReference type="InterPro" id="IPR013216">
    <property type="entry name" value="Methyltransf_11"/>
</dbReference>
<evidence type="ECO:0000259" key="1">
    <source>
        <dbReference type="Pfam" id="PF08241"/>
    </source>
</evidence>
<keyword evidence="2" id="KW-0808">Transferase</keyword>
<dbReference type="GO" id="GO:0008168">
    <property type="term" value="F:methyltransferase activity"/>
    <property type="evidence" value="ECO:0007669"/>
    <property type="project" value="UniProtKB-KW"/>
</dbReference>
<dbReference type="RefSeq" id="WP_379955529.1">
    <property type="nucleotide sequence ID" value="NZ_JAUYVI010000003.1"/>
</dbReference>
<protein>
    <submittedName>
        <fullName evidence="2">Methyltransferase domain-containing protein</fullName>
    </submittedName>
</protein>
<accession>A0ABU0YM42</accession>
<dbReference type="InterPro" id="IPR029063">
    <property type="entry name" value="SAM-dependent_MTases_sf"/>
</dbReference>
<feature type="domain" description="Methyltransferase type 11" evidence="1">
    <location>
        <begin position="64"/>
        <end position="164"/>
    </location>
</feature>
<dbReference type="Gene3D" id="3.40.50.150">
    <property type="entry name" value="Vaccinia Virus protein VP39"/>
    <property type="match status" value="1"/>
</dbReference>
<reference evidence="3" key="1">
    <citation type="submission" date="2023-08" db="EMBL/GenBank/DDBJ databases">
        <title>Rhodospirillaceae gen. nov., a novel taxon isolated from the Yangtze River Yuezi River estuary sludge.</title>
        <authorList>
            <person name="Ruan L."/>
        </authorList>
    </citation>
    <scope>NUCLEOTIDE SEQUENCE [LARGE SCALE GENOMIC DNA]</scope>
    <source>
        <strain evidence="3">R-7</strain>
    </source>
</reference>
<sequence length="301" mass="33633">MGDRSMPGDVKHDIAKLYDAESGDYHQMYQRENLEKPGRYPANYFRLQILVSRLASANVKRVYEVGVGEGTPLLTMAKMGFEVAGCDISQEMVAAARRNFKAQHLAENLIQWGDVEDSATLAGQLAGGRFDAVIAAGVMPHVRNDRLFLENVKMLLRPGGKVLIEFRNKLFSLFTMNRYTKEFILDDLLGTVPAPVKDRVAAELDKRLATDLPKQRQATGDGPSYDAILAKFHNPLELEELYTAAGFKNFRLHWYHYHPAPPMLEGGMEAAFRQAAMALEHEGTWRGMFLCSAGVVEADLP</sequence>
<dbReference type="Pfam" id="PF08241">
    <property type="entry name" value="Methyltransf_11"/>
    <property type="match status" value="1"/>
</dbReference>